<evidence type="ECO:0000256" key="1">
    <source>
        <dbReference type="SAM" id="Coils"/>
    </source>
</evidence>
<reference evidence="2 3" key="1">
    <citation type="submission" date="2015-03" db="EMBL/GenBank/DDBJ databases">
        <authorList>
            <person name="Regsiter A."/>
            <person name="william w."/>
        </authorList>
    </citation>
    <scope>NUCLEOTIDE SEQUENCE [LARGE SCALE GENOMIC DNA]</scope>
    <source>
        <strain evidence="2 3">CB1</strain>
    </source>
</reference>
<keyword evidence="1" id="KW-0175">Coiled coil</keyword>
<proteinExistence type="predicted"/>
<keyword evidence="3" id="KW-1185">Reference proteome</keyword>
<dbReference type="EMBL" id="CTRI01000023">
    <property type="protein sequence ID" value="CQR33045.1"/>
    <property type="molecule type" value="Genomic_DNA"/>
</dbReference>
<protein>
    <recommendedName>
        <fullName evidence="4">DUF904 domain-containing protein</fullName>
    </recommendedName>
</protein>
<organism evidence="2 3">
    <name type="scientific">Thiomonas arsenitoxydans (strain DSM 22701 / CIP 110005 / 3As)</name>
    <dbReference type="NCBI Taxonomy" id="426114"/>
    <lineage>
        <taxon>Bacteria</taxon>
        <taxon>Pseudomonadati</taxon>
        <taxon>Pseudomonadota</taxon>
        <taxon>Betaproteobacteria</taxon>
        <taxon>Burkholderiales</taxon>
        <taxon>Thiomonas</taxon>
    </lineage>
</organism>
<gene>
    <name evidence="2" type="ORF">THICB1_30017</name>
</gene>
<evidence type="ECO:0000313" key="3">
    <source>
        <dbReference type="Proteomes" id="UP000078599"/>
    </source>
</evidence>
<comment type="caution">
    <text evidence="2">The sequence shown here is derived from an EMBL/GenBank/DDBJ whole genome shotgun (WGS) entry which is preliminary data.</text>
</comment>
<accession>A0ABM9T5I2</accession>
<feature type="coiled-coil region" evidence="1">
    <location>
        <begin position="13"/>
        <end position="68"/>
    </location>
</feature>
<evidence type="ECO:0000313" key="2">
    <source>
        <dbReference type="EMBL" id="CQR33045.1"/>
    </source>
</evidence>
<sequence>MPRMDERQPSPAIAQLQSRVERLLLRHNELLRTNALLAERVQSLEAERDQMRQRLHDATQRIDRLLARLDQTPSISGEPDPHA</sequence>
<dbReference type="Proteomes" id="UP000078599">
    <property type="component" value="Unassembled WGS sequence"/>
</dbReference>
<name>A0ABM9T5I2_THIA3</name>
<evidence type="ECO:0008006" key="4">
    <source>
        <dbReference type="Google" id="ProtNLM"/>
    </source>
</evidence>